<reference evidence="1 2" key="1">
    <citation type="submission" date="2016-10" db="EMBL/GenBank/DDBJ databases">
        <title>Evaluation of Human, Veterinary and Environmental Mycobacterium chelonae Isolates by Core Genome Phylogenomic Analysis, Targeted Gene Comparison, and Anti-microbial Susceptibility Patterns: A Tale of Mistaken Identities.</title>
        <authorList>
            <person name="Fogelson S.B."/>
            <person name="Camus A.C."/>
            <person name="Lorenz W."/>
            <person name="Vasireddy R."/>
            <person name="Vasireddy S."/>
            <person name="Smith T."/>
            <person name="Brown-Elliott B.A."/>
            <person name="Wallace R.J.Jr."/>
            <person name="Hasan N.A."/>
            <person name="Reischl U."/>
            <person name="Sanchez S."/>
        </authorList>
    </citation>
    <scope>NUCLEOTIDE SEQUENCE [LARGE SCALE GENOMIC DNA]</scope>
    <source>
        <strain evidence="1 2">1559</strain>
    </source>
</reference>
<dbReference type="Proteomes" id="UP000179616">
    <property type="component" value="Unassembled WGS sequence"/>
</dbReference>
<accession>A0A1S1L7G3</accession>
<dbReference type="EMBL" id="MLIK01000024">
    <property type="protein sequence ID" value="OHU18728.1"/>
    <property type="molecule type" value="Genomic_DNA"/>
</dbReference>
<evidence type="ECO:0000313" key="1">
    <source>
        <dbReference type="EMBL" id="OHU18728.1"/>
    </source>
</evidence>
<protein>
    <submittedName>
        <fullName evidence="1">Uncharacterized protein</fullName>
    </submittedName>
</protein>
<proteinExistence type="predicted"/>
<organism evidence="1 2">
    <name type="scientific">Mycobacteroides franklinii</name>
    <dbReference type="NCBI Taxonomy" id="948102"/>
    <lineage>
        <taxon>Bacteria</taxon>
        <taxon>Bacillati</taxon>
        <taxon>Actinomycetota</taxon>
        <taxon>Actinomycetes</taxon>
        <taxon>Mycobacteriales</taxon>
        <taxon>Mycobacteriaceae</taxon>
        <taxon>Mycobacteroides</taxon>
    </lineage>
</organism>
<comment type="caution">
    <text evidence="1">The sequence shown here is derived from an EMBL/GenBank/DDBJ whole genome shotgun (WGS) entry which is preliminary data.</text>
</comment>
<name>A0A1S1L7G3_9MYCO</name>
<sequence>MRKKHRFRVAGHAWFPTYRRVKQIQGNRQYDQITPSAIQAIGGQVNLIRRGEMNKSRFGQ</sequence>
<evidence type="ECO:0000313" key="2">
    <source>
        <dbReference type="Proteomes" id="UP000179616"/>
    </source>
</evidence>
<gene>
    <name evidence="1" type="ORF">BKG76_19450</name>
</gene>
<dbReference type="STRING" id="948102.BKG76_19450"/>
<dbReference type="AlphaFoldDB" id="A0A1S1L7G3"/>